<accession>A0A6A8A6Z9</accession>
<dbReference type="EMBL" id="WIXI01000041">
    <property type="protein sequence ID" value="MQY46434.1"/>
    <property type="molecule type" value="Genomic_DNA"/>
</dbReference>
<comment type="caution">
    <text evidence="2">The sequence shown here is derived from an EMBL/GenBank/DDBJ whole genome shotgun (WGS) entry which is preliminary data.</text>
</comment>
<evidence type="ECO:0000313" key="3">
    <source>
        <dbReference type="Proteomes" id="UP000435138"/>
    </source>
</evidence>
<name>A0A6A8A6Z9_9HYPH</name>
<dbReference type="Proteomes" id="UP000435138">
    <property type="component" value="Unassembled WGS sequence"/>
</dbReference>
<feature type="region of interest" description="Disordered" evidence="1">
    <location>
        <begin position="60"/>
        <end position="89"/>
    </location>
</feature>
<protein>
    <submittedName>
        <fullName evidence="2">Uncharacterized protein</fullName>
    </submittedName>
</protein>
<reference evidence="2 3" key="1">
    <citation type="submission" date="2019-11" db="EMBL/GenBank/DDBJ databases">
        <title>Genome analysis of Rhizobacterium cereale a novel genus and species isolated from maize roots in North Spain.</title>
        <authorList>
            <person name="Menendez E."/>
            <person name="Flores-Felix J.D."/>
            <person name="Ramirez-Bahena M.-H."/>
            <person name="Igual J.M."/>
            <person name="Garcia-Fraile P."/>
            <person name="Peix A."/>
            <person name="Velazquez E."/>
        </authorList>
    </citation>
    <scope>NUCLEOTIDE SEQUENCE [LARGE SCALE GENOMIC DNA]</scope>
    <source>
        <strain evidence="2 3">RZME27</strain>
    </source>
</reference>
<sequence length="286" mass="30847">MDYRAVRFWREAAVGARLHQAMLGEKFHDSPMSCRPQGSRQQSALPKVVARRTEAVMQVSQSANSYTASSNGSSSLPNGNKQDQSFSKFVNDGNYASSNNALFKNMLSDPQLQDNYVLTADGAYEFIPDTTGTSYTDAVSILSFLIGEQNGDFDYEANGSVGLFTPNELATFRQLTGYNLVQANGMVTVVDDYGHGVPAADKARVMAAWETFDVAKGILEQTNPGAELTIADIQSAARIVADARGGDTSFWNDFFDMIDSLGSPDSVLDASLVADQKQNEGAAADQ</sequence>
<gene>
    <name evidence="2" type="ORF">GAO09_10295</name>
</gene>
<feature type="compositionally biased region" description="Low complexity" evidence="1">
    <location>
        <begin position="62"/>
        <end position="80"/>
    </location>
</feature>
<dbReference type="AlphaFoldDB" id="A0A6A8A6Z9"/>
<organism evidence="2 3">
    <name type="scientific">Endobacterium cereale</name>
    <dbReference type="NCBI Taxonomy" id="2663029"/>
    <lineage>
        <taxon>Bacteria</taxon>
        <taxon>Pseudomonadati</taxon>
        <taxon>Pseudomonadota</taxon>
        <taxon>Alphaproteobacteria</taxon>
        <taxon>Hyphomicrobiales</taxon>
        <taxon>Rhizobiaceae</taxon>
        <taxon>Endobacterium</taxon>
    </lineage>
</organism>
<evidence type="ECO:0000256" key="1">
    <source>
        <dbReference type="SAM" id="MobiDB-lite"/>
    </source>
</evidence>
<keyword evidence="3" id="KW-1185">Reference proteome</keyword>
<evidence type="ECO:0000313" key="2">
    <source>
        <dbReference type="EMBL" id="MQY46434.1"/>
    </source>
</evidence>
<dbReference type="RefSeq" id="WP_153353931.1">
    <property type="nucleotide sequence ID" value="NZ_JAYKOO010000006.1"/>
</dbReference>
<proteinExistence type="predicted"/>